<dbReference type="Gene3D" id="3.40.50.300">
    <property type="entry name" value="P-loop containing nucleotide triphosphate hydrolases"/>
    <property type="match status" value="1"/>
</dbReference>
<comment type="similarity">
    <text evidence="3">Belongs to the CoaE family.</text>
</comment>
<dbReference type="PANTHER" id="PTHR10695:SF46">
    <property type="entry name" value="BIFUNCTIONAL COENZYME A SYNTHASE-RELATED"/>
    <property type="match status" value="1"/>
</dbReference>
<reference evidence="5 6" key="1">
    <citation type="submission" date="2017-09" db="EMBL/GenBank/DDBJ databases">
        <title>Sequencing the genomes of two abundant thermophiles in Great Basin hot springs: Thermocrinis jamiesonii and novel Chloroflexi Thermoflexus hugenholtzii.</title>
        <authorList>
            <person name="Hedlund B."/>
        </authorList>
    </citation>
    <scope>NUCLEOTIDE SEQUENCE [LARGE SCALE GENOMIC DNA]</scope>
    <source>
        <strain evidence="5 6">G233</strain>
    </source>
</reference>
<dbReference type="NCBIfam" id="TIGR00152">
    <property type="entry name" value="dephospho-CoA kinase"/>
    <property type="match status" value="1"/>
</dbReference>
<comment type="subcellular location">
    <subcellularLocation>
        <location evidence="3">Cytoplasm</location>
    </subcellularLocation>
</comment>
<organism evidence="5 6">
    <name type="scientific">Tepidiforma thermophila (strain KCTC 52669 / CGMCC 1.13589 / G233)</name>
    <dbReference type="NCBI Taxonomy" id="2761530"/>
    <lineage>
        <taxon>Bacteria</taxon>
        <taxon>Bacillati</taxon>
        <taxon>Chloroflexota</taxon>
        <taxon>Tepidiformia</taxon>
        <taxon>Tepidiformales</taxon>
        <taxon>Tepidiformaceae</taxon>
        <taxon>Tepidiforma</taxon>
    </lineage>
</organism>
<proteinExistence type="inferred from homology"/>
<name>A0A2A9HI88_TEPT2</name>
<gene>
    <name evidence="3" type="primary">coaE</name>
    <name evidence="5" type="ORF">A9A59_2358</name>
</gene>
<evidence type="ECO:0000256" key="3">
    <source>
        <dbReference type="HAMAP-Rule" id="MF_00376"/>
    </source>
</evidence>
<dbReference type="RefSeq" id="WP_098504432.1">
    <property type="nucleotide sequence ID" value="NZ_PDJQ01000001.1"/>
</dbReference>
<evidence type="ECO:0000313" key="5">
    <source>
        <dbReference type="EMBL" id="PFG75093.1"/>
    </source>
</evidence>
<comment type="pathway">
    <text evidence="3">Cofactor biosynthesis; coenzyme A biosynthesis; CoA from (R)-pantothenate: step 5/5.</text>
</comment>
<dbReference type="Pfam" id="PF01121">
    <property type="entry name" value="CoaE"/>
    <property type="match status" value="1"/>
</dbReference>
<protein>
    <recommendedName>
        <fullName evidence="3 4">Dephospho-CoA kinase</fullName>
        <ecNumber evidence="3 4">2.7.1.24</ecNumber>
    </recommendedName>
    <alternativeName>
        <fullName evidence="3">Dephosphocoenzyme A kinase</fullName>
    </alternativeName>
</protein>
<keyword evidence="3 5" id="KW-0418">Kinase</keyword>
<evidence type="ECO:0000313" key="6">
    <source>
        <dbReference type="Proteomes" id="UP000223071"/>
    </source>
</evidence>
<keyword evidence="3" id="KW-0808">Transferase</keyword>
<dbReference type="GO" id="GO:0015937">
    <property type="term" value="P:coenzyme A biosynthetic process"/>
    <property type="evidence" value="ECO:0007669"/>
    <property type="project" value="UniProtKB-UniRule"/>
</dbReference>
<dbReference type="SUPFAM" id="SSF52540">
    <property type="entry name" value="P-loop containing nucleoside triphosphate hydrolases"/>
    <property type="match status" value="1"/>
</dbReference>
<dbReference type="CDD" id="cd02022">
    <property type="entry name" value="DPCK"/>
    <property type="match status" value="1"/>
</dbReference>
<feature type="binding site" evidence="3">
    <location>
        <begin position="12"/>
        <end position="17"/>
    </location>
    <ligand>
        <name>ATP</name>
        <dbReference type="ChEBI" id="CHEBI:30616"/>
    </ligand>
</feature>
<keyword evidence="2 3" id="KW-0067">ATP-binding</keyword>
<dbReference type="InterPro" id="IPR001977">
    <property type="entry name" value="Depp_CoAkinase"/>
</dbReference>
<keyword evidence="6" id="KW-1185">Reference proteome</keyword>
<dbReference type="EC" id="2.7.1.24" evidence="3 4"/>
<dbReference type="UniPathway" id="UPA00241">
    <property type="reaction ID" value="UER00356"/>
</dbReference>
<dbReference type="HAMAP" id="MF_00376">
    <property type="entry name" value="Dephospho_CoA_kinase"/>
    <property type="match status" value="1"/>
</dbReference>
<evidence type="ECO:0000256" key="4">
    <source>
        <dbReference type="NCBIfam" id="TIGR00152"/>
    </source>
</evidence>
<evidence type="ECO:0000256" key="2">
    <source>
        <dbReference type="ARBA" id="ARBA00022840"/>
    </source>
</evidence>
<comment type="catalytic activity">
    <reaction evidence="3">
        <text>3'-dephospho-CoA + ATP = ADP + CoA + H(+)</text>
        <dbReference type="Rhea" id="RHEA:18245"/>
        <dbReference type="ChEBI" id="CHEBI:15378"/>
        <dbReference type="ChEBI" id="CHEBI:30616"/>
        <dbReference type="ChEBI" id="CHEBI:57287"/>
        <dbReference type="ChEBI" id="CHEBI:57328"/>
        <dbReference type="ChEBI" id="CHEBI:456216"/>
        <dbReference type="EC" id="2.7.1.24"/>
    </reaction>
</comment>
<dbReference type="AlphaFoldDB" id="A0A2A9HI88"/>
<dbReference type="Proteomes" id="UP000223071">
    <property type="component" value="Unassembled WGS sequence"/>
</dbReference>
<keyword evidence="3" id="KW-0173">Coenzyme A biosynthesis</keyword>
<dbReference type="PROSITE" id="PS51219">
    <property type="entry name" value="DPCK"/>
    <property type="match status" value="1"/>
</dbReference>
<dbReference type="PANTHER" id="PTHR10695">
    <property type="entry name" value="DEPHOSPHO-COA KINASE-RELATED"/>
    <property type="match status" value="1"/>
</dbReference>
<comment type="function">
    <text evidence="3">Catalyzes the phosphorylation of the 3'-hydroxyl group of dephosphocoenzyme A to form coenzyme A.</text>
</comment>
<comment type="caution">
    <text evidence="5">The sequence shown here is derived from an EMBL/GenBank/DDBJ whole genome shotgun (WGS) entry which is preliminary data.</text>
</comment>
<dbReference type="GO" id="GO:0005737">
    <property type="term" value="C:cytoplasm"/>
    <property type="evidence" value="ECO:0007669"/>
    <property type="project" value="UniProtKB-SubCell"/>
</dbReference>
<dbReference type="GO" id="GO:0005524">
    <property type="term" value="F:ATP binding"/>
    <property type="evidence" value="ECO:0007669"/>
    <property type="project" value="UniProtKB-UniRule"/>
</dbReference>
<dbReference type="GO" id="GO:0004140">
    <property type="term" value="F:dephospho-CoA kinase activity"/>
    <property type="evidence" value="ECO:0007669"/>
    <property type="project" value="UniProtKB-UniRule"/>
</dbReference>
<sequence>MPLVIGLAGTIAAGKSTVAQLLVERGAHHCDADKLVHRLYDPGTPGFARVVEAFGEEIIGPDGSIDRKVLGAKVFGKPEEMNRLTRAIGSITEAVKGVIDGWRAELGDDAICVMEAVNLMEPGYARWCDQTWLIGVDDAIARRRLIETRGMSEEEANQRLASMVPLEVRAPGADWVYRNNGTLEELREAVYGELDRLLTKRAAGEPLESRFPAWWAAFLERNRERLKATGVTIPEQAAGS</sequence>
<evidence type="ECO:0000256" key="1">
    <source>
        <dbReference type="ARBA" id="ARBA00022741"/>
    </source>
</evidence>
<keyword evidence="1 3" id="KW-0547">Nucleotide-binding</keyword>
<dbReference type="EMBL" id="PDJQ01000001">
    <property type="protein sequence ID" value="PFG75093.1"/>
    <property type="molecule type" value="Genomic_DNA"/>
</dbReference>
<dbReference type="InterPro" id="IPR027417">
    <property type="entry name" value="P-loop_NTPase"/>
</dbReference>
<keyword evidence="3" id="KW-0963">Cytoplasm</keyword>
<accession>A0A2A9HI88</accession>